<dbReference type="PANTHER" id="PTHR43201">
    <property type="entry name" value="ACYL-COA SYNTHETASE"/>
    <property type="match status" value="1"/>
</dbReference>
<evidence type="ECO:0000313" key="4">
    <source>
        <dbReference type="EMBL" id="EFA84480.1"/>
    </source>
</evidence>
<reference evidence="4 5" key="1">
    <citation type="journal article" date="2011" name="Genome Res.">
        <title>Phylogeny-wide analysis of social amoeba genomes highlights ancient origins for complex intercellular communication.</title>
        <authorList>
            <person name="Heidel A.J."/>
            <person name="Lawal H.M."/>
            <person name="Felder M."/>
            <person name="Schilde C."/>
            <person name="Helps N.R."/>
            <person name="Tunggal B."/>
            <person name="Rivero F."/>
            <person name="John U."/>
            <person name="Schleicher M."/>
            <person name="Eichinger L."/>
            <person name="Platzer M."/>
            <person name="Noegel A.A."/>
            <person name="Schaap P."/>
            <person name="Gloeckner G."/>
        </authorList>
    </citation>
    <scope>NUCLEOTIDE SEQUENCE [LARGE SCALE GENOMIC DNA]</scope>
    <source>
        <strain evidence="5">ATCC 26659 / Pp 5 / PN500</strain>
    </source>
</reference>
<dbReference type="PANTHER" id="PTHR43201:SF5">
    <property type="entry name" value="MEDIUM-CHAIN ACYL-COA LIGASE ACSF2, MITOCHONDRIAL"/>
    <property type="match status" value="1"/>
</dbReference>
<evidence type="ECO:0000256" key="2">
    <source>
        <dbReference type="ARBA" id="ARBA00022598"/>
    </source>
</evidence>
<dbReference type="Proteomes" id="UP000001396">
    <property type="component" value="Unassembled WGS sequence"/>
</dbReference>
<dbReference type="GO" id="GO:0006631">
    <property type="term" value="P:fatty acid metabolic process"/>
    <property type="evidence" value="ECO:0007669"/>
    <property type="project" value="TreeGrafter"/>
</dbReference>
<name>D3B2A5_HETP5</name>
<keyword evidence="5" id="KW-1185">Reference proteome</keyword>
<dbReference type="Pfam" id="PF00501">
    <property type="entry name" value="AMP-binding"/>
    <property type="match status" value="1"/>
</dbReference>
<dbReference type="AlphaFoldDB" id="D3B2A5"/>
<gene>
    <name evidence="4" type="ORF">PPL_02514</name>
</gene>
<dbReference type="EMBL" id="ADBJ01000009">
    <property type="protein sequence ID" value="EFA84480.1"/>
    <property type="molecule type" value="Genomic_DNA"/>
</dbReference>
<accession>D3B2A5</accession>
<dbReference type="RefSeq" id="XP_020436594.1">
    <property type="nucleotide sequence ID" value="XM_020573499.1"/>
</dbReference>
<dbReference type="GeneID" id="31358039"/>
<dbReference type="InterPro" id="IPR000873">
    <property type="entry name" value="AMP-dep_synth/lig_dom"/>
</dbReference>
<dbReference type="InterPro" id="IPR042099">
    <property type="entry name" value="ANL_N_sf"/>
</dbReference>
<dbReference type="Gene3D" id="3.40.50.12780">
    <property type="entry name" value="N-terminal domain of ligase-like"/>
    <property type="match status" value="1"/>
</dbReference>
<feature type="domain" description="AMP-dependent synthetase/ligase" evidence="3">
    <location>
        <begin position="129"/>
        <end position="438"/>
    </location>
</feature>
<protein>
    <recommendedName>
        <fullName evidence="3">AMP-dependent synthetase/ligase domain-containing protein</fullName>
    </recommendedName>
</protein>
<proteinExistence type="inferred from homology"/>
<comment type="caution">
    <text evidence="4">The sequence shown here is derived from an EMBL/GenBank/DDBJ whole genome shotgun (WGS) entry which is preliminary data.</text>
</comment>
<dbReference type="SUPFAM" id="SSF56801">
    <property type="entry name" value="Acetyl-CoA synthetase-like"/>
    <property type="match status" value="1"/>
</dbReference>
<evidence type="ECO:0000256" key="1">
    <source>
        <dbReference type="ARBA" id="ARBA00006432"/>
    </source>
</evidence>
<dbReference type="GO" id="GO:0031956">
    <property type="term" value="F:medium-chain fatty acid-CoA ligase activity"/>
    <property type="evidence" value="ECO:0007669"/>
    <property type="project" value="TreeGrafter"/>
</dbReference>
<organism evidence="4 5">
    <name type="scientific">Heterostelium pallidum (strain ATCC 26659 / Pp 5 / PN500)</name>
    <name type="common">Cellular slime mold</name>
    <name type="synonym">Polysphondylium pallidum</name>
    <dbReference type="NCBI Taxonomy" id="670386"/>
    <lineage>
        <taxon>Eukaryota</taxon>
        <taxon>Amoebozoa</taxon>
        <taxon>Evosea</taxon>
        <taxon>Eumycetozoa</taxon>
        <taxon>Dictyostelia</taxon>
        <taxon>Acytosteliales</taxon>
        <taxon>Acytosteliaceae</taxon>
        <taxon>Heterostelium</taxon>
    </lineage>
</organism>
<evidence type="ECO:0000313" key="5">
    <source>
        <dbReference type="Proteomes" id="UP000001396"/>
    </source>
</evidence>
<comment type="similarity">
    <text evidence="1">Belongs to the ATP-dependent AMP-binding enzyme family.</text>
</comment>
<keyword evidence="2" id="KW-0436">Ligase</keyword>
<sequence>MNFFSVSQENNQFLDLYLYMDSLYNRLINRYKNNSNSSSKECIICVESGLIGKNEDRIFNQKDLIDRCNQFIDDIKPLISNQTIIPYFALFMSNSFDSLCLLIALSALYKTVDQATGSETNCYCSTILMPPNLKRDEITTLMNRSKVSTIIIPNDIGINHDTFIQTTTTTTTTPSSSITTSKITLIYSNNRFSIYKTEYIMNRVGEVVADEPTVCQLTSGSTSPSSKISIRTWKSIIEEAEVVAKQLDYTAEDTILVNSAISHSYGLVGGIVSSLLSESLIILPISLDHLYQIDNLSIDSNNNNNKLKVNIMFGVRSSYHWLAERVLLPRCLFESLEASTLRYAMCAGSMIPADLIVQLRSKTGIQLRSNYGTTETGTITIDTTTTGNRSDDENDNVNVSSVGIRLGQLLPHFQYRLSSTEINQDELLLKSTCLSRGYIKDDHIELATDKENWFHTKDHITIASSKEDQQINIFYYQNRIRYYKYKNNSNNNDVFDPVLIEKQLLVHFNNIISDIVLVEDKIFKCYITLVNNNNQSNSNDINSFKKSITLDIEQYISVHQPLLTPITIVIEEILPYSPAGKLLLKYL</sequence>
<dbReference type="InParanoid" id="D3B2A5"/>
<evidence type="ECO:0000259" key="3">
    <source>
        <dbReference type="Pfam" id="PF00501"/>
    </source>
</evidence>